<reference evidence="2 3" key="1">
    <citation type="submission" date="2021-11" db="EMBL/GenBank/DDBJ databases">
        <title>Black yeast isolated from Biological Soil Crust.</title>
        <authorList>
            <person name="Kurbessoian T."/>
        </authorList>
    </citation>
    <scope>NUCLEOTIDE SEQUENCE [LARGE SCALE GENOMIC DNA]</scope>
    <source>
        <strain evidence="2 3">CCFEE 5522</strain>
    </source>
</reference>
<comment type="caution">
    <text evidence="2">The sequence shown here is derived from an EMBL/GenBank/DDBJ whole genome shotgun (WGS) entry which is preliminary data.</text>
</comment>
<protein>
    <submittedName>
        <fullName evidence="2">Uncharacterized protein</fullName>
    </submittedName>
</protein>
<dbReference type="AlphaFoldDB" id="A0AAV9JJ99"/>
<organism evidence="2 3">
    <name type="scientific">Oleoguttula mirabilis</name>
    <dbReference type="NCBI Taxonomy" id="1507867"/>
    <lineage>
        <taxon>Eukaryota</taxon>
        <taxon>Fungi</taxon>
        <taxon>Dikarya</taxon>
        <taxon>Ascomycota</taxon>
        <taxon>Pezizomycotina</taxon>
        <taxon>Dothideomycetes</taxon>
        <taxon>Dothideomycetidae</taxon>
        <taxon>Mycosphaerellales</taxon>
        <taxon>Teratosphaeriaceae</taxon>
        <taxon>Oleoguttula</taxon>
    </lineage>
</organism>
<dbReference type="EMBL" id="JAVFHQ010000019">
    <property type="protein sequence ID" value="KAK4545507.1"/>
    <property type="molecule type" value="Genomic_DNA"/>
</dbReference>
<dbReference type="Proteomes" id="UP001324427">
    <property type="component" value="Unassembled WGS sequence"/>
</dbReference>
<keyword evidence="3" id="KW-1185">Reference proteome</keyword>
<accession>A0AAV9JJ99</accession>
<feature type="region of interest" description="Disordered" evidence="1">
    <location>
        <begin position="143"/>
        <end position="206"/>
    </location>
</feature>
<evidence type="ECO:0000313" key="3">
    <source>
        <dbReference type="Proteomes" id="UP001324427"/>
    </source>
</evidence>
<gene>
    <name evidence="2" type="ORF">LTR36_002857</name>
</gene>
<evidence type="ECO:0000313" key="2">
    <source>
        <dbReference type="EMBL" id="KAK4545507.1"/>
    </source>
</evidence>
<sequence>MRPASDVDPVGSFFDAQFTAAWEHFYAARFDQANASARALLNEPALSDLHRAGMHLLLAHSPEEYIEHARRAVNLYGNLYTAHAQDSREPTPGQKKSQKTLLRAAEEALRRAEQTAKEYPIFEVTNDELQQLVEAAAEAMEAELAAEEPVVEGNAVTPGGEMEGLEQATRTTREDDGAEDDGAEDGADEQLELPSLPTPPRSRGRW</sequence>
<feature type="compositionally biased region" description="Acidic residues" evidence="1">
    <location>
        <begin position="176"/>
        <end position="191"/>
    </location>
</feature>
<evidence type="ECO:0000256" key="1">
    <source>
        <dbReference type="SAM" id="MobiDB-lite"/>
    </source>
</evidence>
<proteinExistence type="predicted"/>
<name>A0AAV9JJ99_9PEZI</name>